<accession>A0ABW5E977</accession>
<evidence type="ECO:0000313" key="3">
    <source>
        <dbReference type="Proteomes" id="UP001597425"/>
    </source>
</evidence>
<evidence type="ECO:0000313" key="2">
    <source>
        <dbReference type="EMBL" id="MFD2309832.1"/>
    </source>
</evidence>
<keyword evidence="3" id="KW-1185">Reference proteome</keyword>
<feature type="chain" id="PRO_5045851602" evidence="1">
    <location>
        <begin position="22"/>
        <end position="222"/>
    </location>
</feature>
<proteinExistence type="predicted"/>
<gene>
    <name evidence="2" type="ORF">ACFSKX_05320</name>
</gene>
<keyword evidence="1" id="KW-0732">Signal</keyword>
<dbReference type="RefSeq" id="WP_377595682.1">
    <property type="nucleotide sequence ID" value="NZ_JBHUDU010000042.1"/>
</dbReference>
<organism evidence="2 3">
    <name type="scientific">Microbulbifer halophilus</name>
    <dbReference type="NCBI Taxonomy" id="453963"/>
    <lineage>
        <taxon>Bacteria</taxon>
        <taxon>Pseudomonadati</taxon>
        <taxon>Pseudomonadota</taxon>
        <taxon>Gammaproteobacteria</taxon>
        <taxon>Cellvibrionales</taxon>
        <taxon>Microbulbiferaceae</taxon>
        <taxon>Microbulbifer</taxon>
    </lineage>
</organism>
<sequence>MRFTARGLIVAGLLTFSSAIAAQAGFSGDEQNPTLHIVPTEIAMDVPMPVSGANLTALLARADNGASLSDLKEAALRKYRRHLRDRLSLQLNAFFTDEAVPLVAREGLLTLQNRLDIKVIKHLSNLKNEGDYELERGTVELKGRYYHRLRDVAGRTLREYNLDIADLGVREEYRVRKPRSGGTAEDNTEEAIKLALSGMVEEILDEIDGELDAGELEDLVSG</sequence>
<dbReference type="Proteomes" id="UP001597425">
    <property type="component" value="Unassembled WGS sequence"/>
</dbReference>
<evidence type="ECO:0000256" key="1">
    <source>
        <dbReference type="SAM" id="SignalP"/>
    </source>
</evidence>
<comment type="caution">
    <text evidence="2">The sequence shown here is derived from an EMBL/GenBank/DDBJ whole genome shotgun (WGS) entry which is preliminary data.</text>
</comment>
<protein>
    <submittedName>
        <fullName evidence="2">Uncharacterized protein</fullName>
    </submittedName>
</protein>
<dbReference type="EMBL" id="JBHUJD010000005">
    <property type="protein sequence ID" value="MFD2309832.1"/>
    <property type="molecule type" value="Genomic_DNA"/>
</dbReference>
<reference evidence="3" key="1">
    <citation type="journal article" date="2019" name="Int. J. Syst. Evol. Microbiol.">
        <title>The Global Catalogue of Microorganisms (GCM) 10K type strain sequencing project: providing services to taxonomists for standard genome sequencing and annotation.</title>
        <authorList>
            <consortium name="The Broad Institute Genomics Platform"/>
            <consortium name="The Broad Institute Genome Sequencing Center for Infectious Disease"/>
            <person name="Wu L."/>
            <person name="Ma J."/>
        </authorList>
    </citation>
    <scope>NUCLEOTIDE SEQUENCE [LARGE SCALE GENOMIC DNA]</scope>
    <source>
        <strain evidence="3">KCTC 12848</strain>
    </source>
</reference>
<feature type="signal peptide" evidence="1">
    <location>
        <begin position="1"/>
        <end position="21"/>
    </location>
</feature>
<name>A0ABW5E977_9GAMM</name>